<sequence>MSPDNHFGKRKLRHHLRRRLSESVARGIQPGSCWASGSVPDQLPEQAAALSRDPTLQICQAHRLTPAPRATEPLSNQGE</sequence>
<gene>
    <name evidence="1" type="ORF">CK820_G0023540</name>
</gene>
<protein>
    <submittedName>
        <fullName evidence="1">Uncharacterized protein</fullName>
    </submittedName>
</protein>
<accession>A0A2J8M6C2</accession>
<name>A0A2J8M6C2_PANTR</name>
<dbReference type="Proteomes" id="UP000236370">
    <property type="component" value="Unassembled WGS sequence"/>
</dbReference>
<dbReference type="AlphaFoldDB" id="A0A2J8M6C2"/>
<organism evidence="1 2">
    <name type="scientific">Pan troglodytes</name>
    <name type="common">Chimpanzee</name>
    <dbReference type="NCBI Taxonomy" id="9598"/>
    <lineage>
        <taxon>Eukaryota</taxon>
        <taxon>Metazoa</taxon>
        <taxon>Chordata</taxon>
        <taxon>Craniata</taxon>
        <taxon>Vertebrata</taxon>
        <taxon>Euteleostomi</taxon>
        <taxon>Mammalia</taxon>
        <taxon>Eutheria</taxon>
        <taxon>Euarchontoglires</taxon>
        <taxon>Primates</taxon>
        <taxon>Haplorrhini</taxon>
        <taxon>Catarrhini</taxon>
        <taxon>Hominidae</taxon>
        <taxon>Pan</taxon>
    </lineage>
</organism>
<comment type="caution">
    <text evidence="1">The sequence shown here is derived from an EMBL/GenBank/DDBJ whole genome shotgun (WGS) entry which is preliminary data.</text>
</comment>
<evidence type="ECO:0000313" key="2">
    <source>
        <dbReference type="Proteomes" id="UP000236370"/>
    </source>
</evidence>
<reference evidence="1 2" key="1">
    <citation type="submission" date="2017-12" db="EMBL/GenBank/DDBJ databases">
        <title>High-resolution comparative analysis of great ape genomes.</title>
        <authorList>
            <person name="Pollen A."/>
            <person name="Hastie A."/>
            <person name="Hormozdiari F."/>
            <person name="Dougherty M."/>
            <person name="Liu R."/>
            <person name="Chaisson M."/>
            <person name="Hoppe E."/>
            <person name="Hill C."/>
            <person name="Pang A."/>
            <person name="Hillier L."/>
            <person name="Baker C."/>
            <person name="Armstrong J."/>
            <person name="Shendure J."/>
            <person name="Paten B."/>
            <person name="Wilson R."/>
            <person name="Chao H."/>
            <person name="Schneider V."/>
            <person name="Ventura M."/>
            <person name="Kronenberg Z."/>
            <person name="Murali S."/>
            <person name="Gordon D."/>
            <person name="Cantsilieris S."/>
            <person name="Munson K."/>
            <person name="Nelson B."/>
            <person name="Raja A."/>
            <person name="Underwood J."/>
            <person name="Diekhans M."/>
            <person name="Fiddes I."/>
            <person name="Haussler D."/>
            <person name="Eichler E."/>
        </authorList>
    </citation>
    <scope>NUCLEOTIDE SEQUENCE [LARGE SCALE GENOMIC DNA]</scope>
    <source>
        <strain evidence="1">Yerkes chimp pedigree #C0471</strain>
    </source>
</reference>
<dbReference type="EMBL" id="NBAG03000267">
    <property type="protein sequence ID" value="PNI55074.1"/>
    <property type="molecule type" value="Genomic_DNA"/>
</dbReference>
<evidence type="ECO:0000313" key="1">
    <source>
        <dbReference type="EMBL" id="PNI55074.1"/>
    </source>
</evidence>
<proteinExistence type="predicted"/>